<protein>
    <submittedName>
        <fullName evidence="2">Uncharacterized protein</fullName>
    </submittedName>
</protein>
<dbReference type="RefSeq" id="WP_252168690.1">
    <property type="nucleotide sequence ID" value="NZ_CP084931.1"/>
</dbReference>
<evidence type="ECO:0000313" key="3">
    <source>
        <dbReference type="Proteomes" id="UP001056937"/>
    </source>
</evidence>
<reference evidence="2" key="1">
    <citation type="journal article" date="2022" name="Toxins">
        <title>Genomic Analysis of Sphingopyxis sp. USTB-05 for Biodegrading Cyanobacterial Hepatotoxins.</title>
        <authorList>
            <person name="Liu C."/>
            <person name="Xu Q."/>
            <person name="Zhao Z."/>
            <person name="Zhang H."/>
            <person name="Liu X."/>
            <person name="Yin C."/>
            <person name="Liu Y."/>
            <person name="Yan H."/>
        </authorList>
    </citation>
    <scope>NUCLEOTIDE SEQUENCE</scope>
    <source>
        <strain evidence="2">NBD5</strain>
    </source>
</reference>
<gene>
    <name evidence="2" type="ORF">LHA26_17025</name>
</gene>
<feature type="region of interest" description="Disordered" evidence="1">
    <location>
        <begin position="1"/>
        <end position="31"/>
    </location>
</feature>
<evidence type="ECO:0000313" key="2">
    <source>
        <dbReference type="EMBL" id="USI74876.1"/>
    </source>
</evidence>
<sequence length="200" mass="21753">MSPLGFAPSASADAPLLPGLDEPPAPPERPLDVPALLERLQAASSRPRYAFMVLSLIAQAADAAGQAGPYVREANSLTPLRDWLCDALAPMAERDHRRIALRAAVRRDLERDGRLGDLDADVASRRIDAEVRERVRASGKTNVSRAVSDLVRAGLMRRHYQGYRVDHVNRGAQRQAVYTIPAPVRRALGAVPGRGNLATR</sequence>
<dbReference type="EMBL" id="CP084931">
    <property type="protein sequence ID" value="USI74876.1"/>
    <property type="molecule type" value="Genomic_DNA"/>
</dbReference>
<accession>A0ABY4XDN4</accession>
<evidence type="ECO:0000256" key="1">
    <source>
        <dbReference type="SAM" id="MobiDB-lite"/>
    </source>
</evidence>
<name>A0ABY4XDN4_9SPHN</name>
<organism evidence="2 3">
    <name type="scientific">Sphingomonas morindae</name>
    <dbReference type="NCBI Taxonomy" id="1541170"/>
    <lineage>
        <taxon>Bacteria</taxon>
        <taxon>Pseudomonadati</taxon>
        <taxon>Pseudomonadota</taxon>
        <taxon>Alphaproteobacteria</taxon>
        <taxon>Sphingomonadales</taxon>
        <taxon>Sphingomonadaceae</taxon>
        <taxon>Sphingomonas</taxon>
    </lineage>
</organism>
<dbReference type="Proteomes" id="UP001056937">
    <property type="component" value="Chromosome 2"/>
</dbReference>
<proteinExistence type="predicted"/>
<feature type="compositionally biased region" description="Low complexity" evidence="1">
    <location>
        <begin position="7"/>
        <end position="20"/>
    </location>
</feature>
<keyword evidence="3" id="KW-1185">Reference proteome</keyword>